<dbReference type="GO" id="GO:0006633">
    <property type="term" value="P:fatty acid biosynthetic process"/>
    <property type="evidence" value="ECO:0007669"/>
    <property type="project" value="UniProtKB-UniPathway"/>
</dbReference>
<evidence type="ECO:0000313" key="10">
    <source>
        <dbReference type="EMBL" id="KOB66790.1"/>
    </source>
</evidence>
<keyword evidence="5" id="KW-0560">Oxidoreductase</keyword>
<dbReference type="InterPro" id="IPR050091">
    <property type="entry name" value="PKS_NRPS_Biosynth_Enz"/>
</dbReference>
<keyword evidence="1" id="KW-0596">Phosphopantetheine</keyword>
<sequence length="295" mass="31254">MESGESRPVWFVFSGMASQGAGVARHLMRLPAFAASVQRSAHVLAPHGVQLVHALTEAPHAAFEDVLTSFVCIAAVQVALVDVLRELGVRPDGIVGVSVGEIGCAYADEALTGTQAVLAAYWRGRSIIDAKLAPGAMATVGLSWEQCEARCPPEVVPACHNAADNVTVSGPVAAVDAFVAELSAEGTFARRINSSGVAFHSQYIAAAAPLLRRSLERVIPAPRPRSPRWISSSLPKDQWDSDIARLSDAHYFVNNLLSPVRFAEALRDVPAHAVLVEVAPHALLQAVLKRAVPAT</sequence>
<dbReference type="PANTHER" id="PTHR43775">
    <property type="entry name" value="FATTY ACID SYNTHASE"/>
    <property type="match status" value="1"/>
</dbReference>
<evidence type="ECO:0000256" key="6">
    <source>
        <dbReference type="ARBA" id="ARBA00023098"/>
    </source>
</evidence>
<dbReference type="PANTHER" id="PTHR43775:SF7">
    <property type="entry name" value="FATTY ACID SYNTHASE"/>
    <property type="match status" value="1"/>
</dbReference>
<dbReference type="UniPathway" id="UPA00094"/>
<evidence type="ECO:0000256" key="8">
    <source>
        <dbReference type="ARBA" id="ARBA00023268"/>
    </source>
</evidence>
<evidence type="ECO:0000256" key="7">
    <source>
        <dbReference type="ARBA" id="ARBA00023160"/>
    </source>
</evidence>
<evidence type="ECO:0000256" key="2">
    <source>
        <dbReference type="ARBA" id="ARBA00022516"/>
    </source>
</evidence>
<organism evidence="10 11">
    <name type="scientific">Operophtera brumata</name>
    <name type="common">Winter moth</name>
    <name type="synonym">Phalaena brumata</name>
    <dbReference type="NCBI Taxonomy" id="104452"/>
    <lineage>
        <taxon>Eukaryota</taxon>
        <taxon>Metazoa</taxon>
        <taxon>Ecdysozoa</taxon>
        <taxon>Arthropoda</taxon>
        <taxon>Hexapoda</taxon>
        <taxon>Insecta</taxon>
        <taxon>Pterygota</taxon>
        <taxon>Neoptera</taxon>
        <taxon>Endopterygota</taxon>
        <taxon>Lepidoptera</taxon>
        <taxon>Glossata</taxon>
        <taxon>Ditrysia</taxon>
        <taxon>Geometroidea</taxon>
        <taxon>Geometridae</taxon>
        <taxon>Larentiinae</taxon>
        <taxon>Operophtera</taxon>
    </lineage>
</organism>
<dbReference type="EMBL" id="JTDY01005643">
    <property type="protein sequence ID" value="KOB66790.1"/>
    <property type="molecule type" value="Genomic_DNA"/>
</dbReference>
<keyword evidence="7" id="KW-0275">Fatty acid biosynthesis</keyword>
<accession>A0A0L7KUK1</accession>
<proteinExistence type="predicted"/>
<keyword evidence="3" id="KW-0276">Fatty acid metabolism</keyword>
<dbReference type="GO" id="GO:0004312">
    <property type="term" value="F:fatty acid synthase activity"/>
    <property type="evidence" value="ECO:0007669"/>
    <property type="project" value="TreeGrafter"/>
</dbReference>
<gene>
    <name evidence="10" type="ORF">OBRU01_20749</name>
</gene>
<dbReference type="Proteomes" id="UP000037510">
    <property type="component" value="Unassembled WGS sequence"/>
</dbReference>
<keyword evidence="6" id="KW-0443">Lipid metabolism</keyword>
<evidence type="ECO:0000256" key="4">
    <source>
        <dbReference type="ARBA" id="ARBA00022857"/>
    </source>
</evidence>
<dbReference type="AlphaFoldDB" id="A0A0L7KUK1"/>
<evidence type="ECO:0000256" key="5">
    <source>
        <dbReference type="ARBA" id="ARBA00023002"/>
    </source>
</evidence>
<reference evidence="10 11" key="1">
    <citation type="journal article" date="2015" name="Genome Biol. Evol.">
        <title>The genome of winter moth (Operophtera brumata) provides a genomic perspective on sexual dimorphism and phenology.</title>
        <authorList>
            <person name="Derks M.F."/>
            <person name="Smit S."/>
            <person name="Salis L."/>
            <person name="Schijlen E."/>
            <person name="Bossers A."/>
            <person name="Mateman C."/>
            <person name="Pijl A.S."/>
            <person name="de Ridder D."/>
            <person name="Groenen M.A."/>
            <person name="Visser M.E."/>
            <person name="Megens H.J."/>
        </authorList>
    </citation>
    <scope>NUCLEOTIDE SEQUENCE [LARGE SCALE GENOMIC DNA]</scope>
    <source>
        <strain evidence="10">WM2013NL</strain>
        <tissue evidence="10">Head and thorax</tissue>
    </source>
</reference>
<keyword evidence="11" id="KW-1185">Reference proteome</keyword>
<dbReference type="SMART" id="SM00827">
    <property type="entry name" value="PKS_AT"/>
    <property type="match status" value="1"/>
</dbReference>
<evidence type="ECO:0000259" key="9">
    <source>
        <dbReference type="SMART" id="SM00827"/>
    </source>
</evidence>
<evidence type="ECO:0000256" key="1">
    <source>
        <dbReference type="ARBA" id="ARBA00022450"/>
    </source>
</evidence>
<keyword evidence="8" id="KW-0511">Multifunctional enzyme</keyword>
<keyword evidence="2" id="KW-0444">Lipid biosynthesis</keyword>
<dbReference type="GO" id="GO:0016491">
    <property type="term" value="F:oxidoreductase activity"/>
    <property type="evidence" value="ECO:0007669"/>
    <property type="project" value="UniProtKB-KW"/>
</dbReference>
<dbReference type="SUPFAM" id="SSF55048">
    <property type="entry name" value="Probable ACP-binding domain of malonyl-CoA ACP transacylase"/>
    <property type="match status" value="1"/>
</dbReference>
<name>A0A0L7KUK1_OPEBR</name>
<dbReference type="InterPro" id="IPR016036">
    <property type="entry name" value="Malonyl_transacylase_ACP-bd"/>
</dbReference>
<dbReference type="Gene3D" id="3.40.366.10">
    <property type="entry name" value="Malonyl-Coenzyme A Acyl Carrier Protein, domain 2"/>
    <property type="match status" value="1"/>
</dbReference>
<protein>
    <submittedName>
        <fullName evidence="10">Fatty acid synthase</fullName>
    </submittedName>
</protein>
<dbReference type="Pfam" id="PF00698">
    <property type="entry name" value="Acyl_transf_1"/>
    <property type="match status" value="1"/>
</dbReference>
<keyword evidence="4" id="KW-0521">NADP</keyword>
<dbReference type="InterPro" id="IPR016035">
    <property type="entry name" value="Acyl_Trfase/lysoPLipase"/>
</dbReference>
<evidence type="ECO:0000313" key="11">
    <source>
        <dbReference type="Proteomes" id="UP000037510"/>
    </source>
</evidence>
<evidence type="ECO:0000256" key="3">
    <source>
        <dbReference type="ARBA" id="ARBA00022832"/>
    </source>
</evidence>
<dbReference type="InterPro" id="IPR001227">
    <property type="entry name" value="Ac_transferase_dom_sf"/>
</dbReference>
<dbReference type="InterPro" id="IPR014043">
    <property type="entry name" value="Acyl_transferase_dom"/>
</dbReference>
<feature type="domain" description="Malonyl-CoA:ACP transacylase (MAT)" evidence="9">
    <location>
        <begin position="12"/>
        <end position="295"/>
    </location>
</feature>
<dbReference type="SUPFAM" id="SSF52151">
    <property type="entry name" value="FabD/lysophospholipase-like"/>
    <property type="match status" value="1"/>
</dbReference>
<dbReference type="STRING" id="104452.A0A0L7KUK1"/>
<comment type="caution">
    <text evidence="10">The sequence shown here is derived from an EMBL/GenBank/DDBJ whole genome shotgun (WGS) entry which is preliminary data.</text>
</comment>